<dbReference type="EMBL" id="FYEX01000001">
    <property type="protein sequence ID" value="SNC64731.1"/>
    <property type="molecule type" value="Genomic_DNA"/>
</dbReference>
<feature type="transmembrane region" description="Helical" evidence="8">
    <location>
        <begin position="210"/>
        <end position="230"/>
    </location>
</feature>
<comment type="subcellular location">
    <subcellularLocation>
        <location evidence="1">Cell membrane</location>
        <topology evidence="1">Multi-pass membrane protein</topology>
    </subcellularLocation>
</comment>
<evidence type="ECO:0000256" key="1">
    <source>
        <dbReference type="ARBA" id="ARBA00004651"/>
    </source>
</evidence>
<feature type="transmembrane region" description="Helical" evidence="8">
    <location>
        <begin position="136"/>
        <end position="159"/>
    </location>
</feature>
<protein>
    <submittedName>
        <fullName evidence="9">Predicted branched-chain amino acid permease (Azaleucine resistance)</fullName>
    </submittedName>
</protein>
<reference evidence="9 10" key="1">
    <citation type="submission" date="2017-06" db="EMBL/GenBank/DDBJ databases">
        <authorList>
            <person name="Kim H.J."/>
            <person name="Triplett B.A."/>
        </authorList>
    </citation>
    <scope>NUCLEOTIDE SEQUENCE [LARGE SCALE GENOMIC DNA]</scope>
    <source>
        <strain evidence="9 10">MWH-VicM1</strain>
    </source>
</reference>
<keyword evidence="10" id="KW-1185">Reference proteome</keyword>
<dbReference type="GO" id="GO:0005886">
    <property type="term" value="C:plasma membrane"/>
    <property type="evidence" value="ECO:0007669"/>
    <property type="project" value="UniProtKB-SubCell"/>
</dbReference>
<evidence type="ECO:0000256" key="6">
    <source>
        <dbReference type="ARBA" id="ARBA00022989"/>
    </source>
</evidence>
<dbReference type="AlphaFoldDB" id="A0A212TFZ0"/>
<dbReference type="Pfam" id="PF03591">
    <property type="entry name" value="AzlC"/>
    <property type="match status" value="1"/>
</dbReference>
<evidence type="ECO:0000313" key="10">
    <source>
        <dbReference type="Proteomes" id="UP000197215"/>
    </source>
</evidence>
<organism evidence="9 10">
    <name type="scientific">Polynucleobacter victoriensis</name>
    <dbReference type="NCBI Taxonomy" id="2049319"/>
    <lineage>
        <taxon>Bacteria</taxon>
        <taxon>Pseudomonadati</taxon>
        <taxon>Pseudomonadota</taxon>
        <taxon>Betaproteobacteria</taxon>
        <taxon>Burkholderiales</taxon>
        <taxon>Burkholderiaceae</taxon>
        <taxon>Polynucleobacter</taxon>
    </lineage>
</organism>
<feature type="transmembrane region" description="Helical" evidence="8">
    <location>
        <begin position="73"/>
        <end position="95"/>
    </location>
</feature>
<gene>
    <name evidence="9" type="ORF">SAMN06295916_1152</name>
</gene>
<dbReference type="InterPro" id="IPR011606">
    <property type="entry name" value="Brnchd-chn_aa_trnsp_permease"/>
</dbReference>
<dbReference type="Proteomes" id="UP000197215">
    <property type="component" value="Unassembled WGS sequence"/>
</dbReference>
<comment type="similarity">
    <text evidence="2">Belongs to the AzlC family.</text>
</comment>
<evidence type="ECO:0000256" key="2">
    <source>
        <dbReference type="ARBA" id="ARBA00010735"/>
    </source>
</evidence>
<evidence type="ECO:0000256" key="4">
    <source>
        <dbReference type="ARBA" id="ARBA00022475"/>
    </source>
</evidence>
<dbReference type="PANTHER" id="PTHR34979">
    <property type="entry name" value="INNER MEMBRANE PROTEIN YGAZ"/>
    <property type="match status" value="1"/>
</dbReference>
<sequence length="239" mass="25712">MTWSKQQQEALIDGLKTMGHSGFAVFTWALVTGIAMAKSDITTAEAVGMSLLVYAGSAQLAALPLIAGNFPFWTIFLTAIIVNLRFVIFSAGIQPYFKDKAYWKRSILGYINGDLTFALFMSRYPSADGNPSHAPFFIGMAAANWTVWQTGSLAGIFLASFIPSSWGLAYAGTLALIAILLPMLEGWSSRLAAIAAAVAALATVDLPYKLNIVIAVLVAIIVGIVSESYLERRFGRSTQ</sequence>
<keyword evidence="6 8" id="KW-1133">Transmembrane helix</keyword>
<dbReference type="RefSeq" id="WP_133062465.1">
    <property type="nucleotide sequence ID" value="NZ_FYEX01000001.1"/>
</dbReference>
<feature type="transmembrane region" description="Helical" evidence="8">
    <location>
        <begin position="166"/>
        <end position="184"/>
    </location>
</feature>
<feature type="transmembrane region" description="Helical" evidence="8">
    <location>
        <begin position="107"/>
        <end position="124"/>
    </location>
</feature>
<accession>A0A212TFZ0</accession>
<evidence type="ECO:0000256" key="7">
    <source>
        <dbReference type="ARBA" id="ARBA00023136"/>
    </source>
</evidence>
<feature type="transmembrane region" description="Helical" evidence="8">
    <location>
        <begin position="49"/>
        <end position="67"/>
    </location>
</feature>
<evidence type="ECO:0000256" key="8">
    <source>
        <dbReference type="SAM" id="Phobius"/>
    </source>
</evidence>
<keyword evidence="4" id="KW-1003">Cell membrane</keyword>
<feature type="transmembrane region" description="Helical" evidence="8">
    <location>
        <begin position="20"/>
        <end position="37"/>
    </location>
</feature>
<name>A0A212TFZ0_9BURK</name>
<keyword evidence="3" id="KW-0813">Transport</keyword>
<dbReference type="PANTHER" id="PTHR34979:SF1">
    <property type="entry name" value="INNER MEMBRANE PROTEIN YGAZ"/>
    <property type="match status" value="1"/>
</dbReference>
<dbReference type="OrthoDB" id="9179311at2"/>
<dbReference type="GO" id="GO:1903785">
    <property type="term" value="P:L-valine transmembrane transport"/>
    <property type="evidence" value="ECO:0007669"/>
    <property type="project" value="TreeGrafter"/>
</dbReference>
<evidence type="ECO:0000256" key="5">
    <source>
        <dbReference type="ARBA" id="ARBA00022692"/>
    </source>
</evidence>
<keyword evidence="5 8" id="KW-0812">Transmembrane</keyword>
<evidence type="ECO:0000256" key="3">
    <source>
        <dbReference type="ARBA" id="ARBA00022448"/>
    </source>
</evidence>
<evidence type="ECO:0000313" key="9">
    <source>
        <dbReference type="EMBL" id="SNC64731.1"/>
    </source>
</evidence>
<keyword evidence="7 8" id="KW-0472">Membrane</keyword>
<proteinExistence type="inferred from homology"/>